<dbReference type="NCBIfam" id="TIGR04183">
    <property type="entry name" value="Por_Secre_tail"/>
    <property type="match status" value="1"/>
</dbReference>
<dbReference type="InterPro" id="IPR052025">
    <property type="entry name" value="Xyloglucanase_GH74"/>
</dbReference>
<proteinExistence type="inferred from homology"/>
<evidence type="ECO:0000313" key="9">
    <source>
        <dbReference type="Proteomes" id="UP000318833"/>
    </source>
</evidence>
<comment type="caution">
    <text evidence="8">The sequence shown here is derived from an EMBL/GenBank/DDBJ whole genome shotgun (WGS) entry which is preliminary data.</text>
</comment>
<comment type="similarity">
    <text evidence="6">Belongs to the glycosyl hydrolase 74 family.</text>
</comment>
<keyword evidence="9" id="KW-1185">Reference proteome</keyword>
<dbReference type="PANTHER" id="PTHR43739">
    <property type="entry name" value="XYLOGLUCANASE (EUROFUNG)"/>
    <property type="match status" value="1"/>
</dbReference>
<sequence>MKKQTTYYRITTLVFTFVVFGLLLHSSLSKDDRTSHESFIVDTYQKAYLEKGELNSKKPDKPDYAALHEYLTTLDPNTRNVPKERLLKSYQFTKAQALKSKLIKKDGKDDIHWENVPANIAGRVRKIVFDPSDATHKKIWAGSVTGGLWFNNDATDPASSWENASGFFENLAVGAIAFDPDNNDIMYVGTGESYTAVNIYRESSGKGTGIWKSTDHGETWQLIPSSTDFAYVNDILIRNEAGINVVYAAVVSGTYKGELQGSNTTNGLYRSIDGGQTWTQVLPNIIGDTTPYAPSDIEEIAGGKLLVGTMRNTDENGAGVILSSLDGINWTINDSFANDKFDPMNNIYPGRIKFAVAPSNSNRVYAVISGGFKFPSGFIRDSSSLCILLQSFDAGATWSEFAGPSPNLGWGRWGSLTWHAMALGVDANDENTIMLGGFNSFKLTGTDTADNTETTGLKWQSMSYWIPNQEFYPEFVHADHHTIMYRPGSSDEVFISTDGGVFYSNDITSSNVAEIGNLANVFPSFVEVNKGLNTVQYYTVGIHPNKGFNSYYGGTQDNGTLRYDGSPIDVNDMVSGGDGAFAFVDINEPNIVITSVYHNQYIVSRDAGATSEFVNALSGTFINAADYNSITNTLFANGMGLGGAITSTDNQHIDELLRIEIKGSEITSKFTPLNTGSTVPYSSIKVSPYDKTRTSTLFIGTQSGKLFKTTNAQSDTPSTIEIGSDLFPPANISSIDLGENEEEILVTFSNYGISSVWYTNDGGISWIEKESNLPDMPIRWGLFNPFNSDEVWLATEIGVWSTDDIKSEDVEWFPKNETLANVRTDMIAIRKSDAKIVAATHGRGMFEATLNTKETPIEPTPILEKETFIIYPNPTPNSFTINSTAKGAVTYQGEIYSVGGKIVGRFNYTSGEEINISISGYRPGIYLVNLEGNDGSQIITKMVKQ</sequence>
<evidence type="ECO:0000256" key="2">
    <source>
        <dbReference type="ARBA" id="ARBA00022801"/>
    </source>
</evidence>
<dbReference type="EMBL" id="VLNR01000050">
    <property type="protein sequence ID" value="TSE06070.1"/>
    <property type="molecule type" value="Genomic_DNA"/>
</dbReference>
<dbReference type="PANTHER" id="PTHR43739:SF2">
    <property type="entry name" value="OLIGOXYLOGLUCAN-REDUCING END-SPECIFIC XYLOGLUCANASE-RELATED"/>
    <property type="match status" value="1"/>
</dbReference>
<keyword evidence="4" id="KW-0326">Glycosidase</keyword>
<keyword evidence="3" id="KW-0119">Carbohydrate metabolism</keyword>
<evidence type="ECO:0000256" key="4">
    <source>
        <dbReference type="ARBA" id="ARBA00023295"/>
    </source>
</evidence>
<evidence type="ECO:0000256" key="3">
    <source>
        <dbReference type="ARBA" id="ARBA00023277"/>
    </source>
</evidence>
<dbReference type="GO" id="GO:0010411">
    <property type="term" value="P:xyloglucan metabolic process"/>
    <property type="evidence" value="ECO:0007669"/>
    <property type="project" value="TreeGrafter"/>
</dbReference>
<dbReference type="InterPro" id="IPR026444">
    <property type="entry name" value="Secre_tail"/>
</dbReference>
<name>A0A554VFN7_9FLAO</name>
<dbReference type="SUPFAM" id="SSF110296">
    <property type="entry name" value="Oligoxyloglucan reducing end-specific cellobiohydrolase"/>
    <property type="match status" value="2"/>
</dbReference>
<dbReference type="GO" id="GO:0000272">
    <property type="term" value="P:polysaccharide catabolic process"/>
    <property type="evidence" value="ECO:0007669"/>
    <property type="project" value="UniProtKB-KW"/>
</dbReference>
<protein>
    <submittedName>
        <fullName evidence="8">T9SS type A sorting domain-containing protein</fullName>
    </submittedName>
</protein>
<dbReference type="AlphaFoldDB" id="A0A554VFN7"/>
<dbReference type="Pfam" id="PF18962">
    <property type="entry name" value="Por_Secre_tail"/>
    <property type="match status" value="1"/>
</dbReference>
<keyword evidence="2" id="KW-0378">Hydrolase</keyword>
<evidence type="ECO:0000313" key="8">
    <source>
        <dbReference type="EMBL" id="TSE06070.1"/>
    </source>
</evidence>
<dbReference type="OrthoDB" id="9757947at2"/>
<feature type="domain" description="Secretion system C-terminal sorting" evidence="7">
    <location>
        <begin position="870"/>
        <end position="942"/>
    </location>
</feature>
<dbReference type="RefSeq" id="WP_143917755.1">
    <property type="nucleotide sequence ID" value="NZ_CANMXV010000054.1"/>
</dbReference>
<evidence type="ECO:0000256" key="5">
    <source>
        <dbReference type="ARBA" id="ARBA00023326"/>
    </source>
</evidence>
<accession>A0A554VFN7</accession>
<evidence type="ECO:0000256" key="1">
    <source>
        <dbReference type="ARBA" id="ARBA00022729"/>
    </source>
</evidence>
<dbReference type="GO" id="GO:0016798">
    <property type="term" value="F:hydrolase activity, acting on glycosyl bonds"/>
    <property type="evidence" value="ECO:0007669"/>
    <property type="project" value="UniProtKB-KW"/>
</dbReference>
<dbReference type="Proteomes" id="UP000318833">
    <property type="component" value="Unassembled WGS sequence"/>
</dbReference>
<evidence type="ECO:0000259" key="7">
    <source>
        <dbReference type="Pfam" id="PF18962"/>
    </source>
</evidence>
<gene>
    <name evidence="8" type="ORF">FOF46_20690</name>
</gene>
<dbReference type="CDD" id="cd15482">
    <property type="entry name" value="Sialidase_non-viral"/>
    <property type="match status" value="1"/>
</dbReference>
<keyword evidence="5" id="KW-0624">Polysaccharide degradation</keyword>
<organism evidence="8 9">
    <name type="scientific">Aquimarina algiphila</name>
    <dbReference type="NCBI Taxonomy" id="2047982"/>
    <lineage>
        <taxon>Bacteria</taxon>
        <taxon>Pseudomonadati</taxon>
        <taxon>Bacteroidota</taxon>
        <taxon>Flavobacteriia</taxon>
        <taxon>Flavobacteriales</taxon>
        <taxon>Flavobacteriaceae</taxon>
        <taxon>Aquimarina</taxon>
    </lineage>
</organism>
<reference evidence="8 9" key="1">
    <citation type="submission" date="2019-07" db="EMBL/GenBank/DDBJ databases">
        <title>The draft genome sequence of Aquimarina algiphila M91.</title>
        <authorList>
            <person name="Meng X."/>
        </authorList>
    </citation>
    <scope>NUCLEOTIDE SEQUENCE [LARGE SCALE GENOMIC DNA]</scope>
    <source>
        <strain evidence="8 9">M91</strain>
    </source>
</reference>
<dbReference type="InterPro" id="IPR015943">
    <property type="entry name" value="WD40/YVTN_repeat-like_dom_sf"/>
</dbReference>
<dbReference type="Gene3D" id="2.130.10.10">
    <property type="entry name" value="YVTN repeat-like/Quinoprotein amine dehydrogenase"/>
    <property type="match status" value="3"/>
</dbReference>
<evidence type="ECO:0000256" key="6">
    <source>
        <dbReference type="ARBA" id="ARBA00037986"/>
    </source>
</evidence>
<keyword evidence="1" id="KW-0732">Signal</keyword>